<proteinExistence type="predicted"/>
<sequence length="85" mass="10175">MIEEEKKHLYDIENKKLDIDIEEKRWRSCCFEIHQESSYFFAKIFVSCSVVSLCSYQLISLQDCQYQSLYSSLLSSIITFWLSKK</sequence>
<name>A0A6C0EZ30_9ZZZZ</name>
<organism evidence="1">
    <name type="scientific">viral metagenome</name>
    <dbReference type="NCBI Taxonomy" id="1070528"/>
    <lineage>
        <taxon>unclassified sequences</taxon>
        <taxon>metagenomes</taxon>
        <taxon>organismal metagenomes</taxon>
    </lineage>
</organism>
<dbReference type="EMBL" id="MN738940">
    <property type="protein sequence ID" value="QHT32435.1"/>
    <property type="molecule type" value="Genomic_DNA"/>
</dbReference>
<evidence type="ECO:0000313" key="1">
    <source>
        <dbReference type="EMBL" id="QHT32435.1"/>
    </source>
</evidence>
<protein>
    <submittedName>
        <fullName evidence="1">Uncharacterized protein</fullName>
    </submittedName>
</protein>
<dbReference type="AlphaFoldDB" id="A0A6C0EZ30"/>
<reference evidence="1" key="1">
    <citation type="journal article" date="2020" name="Nature">
        <title>Giant virus diversity and host interactions through global metagenomics.</title>
        <authorList>
            <person name="Schulz F."/>
            <person name="Roux S."/>
            <person name="Paez-Espino D."/>
            <person name="Jungbluth S."/>
            <person name="Walsh D.A."/>
            <person name="Denef V.J."/>
            <person name="McMahon K.D."/>
            <person name="Konstantinidis K.T."/>
            <person name="Eloe-Fadrosh E.A."/>
            <person name="Kyrpides N.C."/>
            <person name="Woyke T."/>
        </authorList>
    </citation>
    <scope>NUCLEOTIDE SEQUENCE</scope>
    <source>
        <strain evidence="1">GVMAG-M-3300009159-65</strain>
    </source>
</reference>
<accession>A0A6C0EZ30</accession>